<feature type="compositionally biased region" description="Basic residues" evidence="1">
    <location>
        <begin position="1"/>
        <end position="11"/>
    </location>
</feature>
<dbReference type="AlphaFoldDB" id="A0A1S4AZ78"/>
<sequence length="125" mass="13979">MTTNSKKHKGNPPKSASTDKEGQLKLYSPDYAVKVNTSYQQKSDDQNKNMMTSKMDKGQLELYSPEYALKVNSPEVRVKKEGVKKMKQKKESEEKEKVTAAVEGKKEDDGGPLVTPSAVRLTSRI</sequence>
<feature type="region of interest" description="Disordered" evidence="1">
    <location>
        <begin position="82"/>
        <end position="125"/>
    </location>
</feature>
<feature type="region of interest" description="Disordered" evidence="1">
    <location>
        <begin position="38"/>
        <end position="57"/>
    </location>
</feature>
<feature type="compositionally biased region" description="Basic and acidic residues" evidence="1">
    <location>
        <begin position="82"/>
        <end position="109"/>
    </location>
</feature>
<evidence type="ECO:0000313" key="2">
    <source>
        <dbReference type="RefSeq" id="XP_016481967.1"/>
    </source>
</evidence>
<dbReference type="RefSeq" id="XP_016481967.1">
    <property type="nucleotide sequence ID" value="XM_016626481.1"/>
</dbReference>
<gene>
    <name evidence="2" type="primary">LOC107802901</name>
</gene>
<name>A0A1S4AZ78_TOBAC</name>
<dbReference type="OrthoDB" id="1227140at2759"/>
<feature type="region of interest" description="Disordered" evidence="1">
    <location>
        <begin position="1"/>
        <end position="26"/>
    </location>
</feature>
<proteinExistence type="predicted"/>
<dbReference type="KEGG" id="nta:107802901"/>
<reference evidence="2" key="1">
    <citation type="submission" date="2025-08" db="UniProtKB">
        <authorList>
            <consortium name="RefSeq"/>
        </authorList>
    </citation>
    <scope>IDENTIFICATION</scope>
</reference>
<accession>A0A1S4AZ78</accession>
<organism evidence="2">
    <name type="scientific">Nicotiana tabacum</name>
    <name type="common">Common tobacco</name>
    <dbReference type="NCBI Taxonomy" id="4097"/>
    <lineage>
        <taxon>Eukaryota</taxon>
        <taxon>Viridiplantae</taxon>
        <taxon>Streptophyta</taxon>
        <taxon>Embryophyta</taxon>
        <taxon>Tracheophyta</taxon>
        <taxon>Spermatophyta</taxon>
        <taxon>Magnoliopsida</taxon>
        <taxon>eudicotyledons</taxon>
        <taxon>Gunneridae</taxon>
        <taxon>Pentapetalae</taxon>
        <taxon>asterids</taxon>
        <taxon>lamiids</taxon>
        <taxon>Solanales</taxon>
        <taxon>Solanaceae</taxon>
        <taxon>Nicotianoideae</taxon>
        <taxon>Nicotianeae</taxon>
        <taxon>Nicotiana</taxon>
    </lineage>
</organism>
<evidence type="ECO:0000256" key="1">
    <source>
        <dbReference type="SAM" id="MobiDB-lite"/>
    </source>
</evidence>
<dbReference type="PaxDb" id="4097-A0A1S4AZ78"/>
<protein>
    <submittedName>
        <fullName evidence="2">Uncharacterized protein isoform X1</fullName>
    </submittedName>
</protein>